<feature type="domain" description="Amidohydrolase-related" evidence="4">
    <location>
        <begin position="60"/>
        <end position="423"/>
    </location>
</feature>
<dbReference type="AlphaFoldDB" id="A0A3B0RYU6"/>
<dbReference type="PANTHER" id="PTHR43794">
    <property type="entry name" value="AMINOHYDROLASE SSNA-RELATED"/>
    <property type="match status" value="1"/>
</dbReference>
<accession>A0A3B0RYU6</accession>
<evidence type="ECO:0000256" key="2">
    <source>
        <dbReference type="ARBA" id="ARBA00022801"/>
    </source>
</evidence>
<dbReference type="SUPFAM" id="SSF51338">
    <property type="entry name" value="Composite domain of metallo-dependent hydrolases"/>
    <property type="match status" value="1"/>
</dbReference>
<dbReference type="InterPro" id="IPR006680">
    <property type="entry name" value="Amidohydro-rel"/>
</dbReference>
<sequence>MATLLIHHIRAVLLNARTGETLSDAAIAVHTNVIVWVGPTDDIPSEYLDADRIVNAADHVVIPGLVNTHHHLYQTLTRAVATGSELFPWLTTLYPMWARLTAESVYTSALVGMAELMLSGCTTTSDHLYLFPNDASIDDEIRAGADIGMRFHAARGSMSLGESDGGLPPDSVVQSADEILQDTARAIEEHHDPAEFAMTRLVVAPCSPFSVTADLMRESAVLARHYGVAMHTHLAETHDEQTFCLETFGHKPVAYAEDLGWVGSDVWWAHGVVLSEEEVKLVGSTRTGVAHCPTSNMRLASGIAPVTSLVDTDARVGIGVDGSASNDGSHMLGEVRQTMLLQRVARHSTLFSHMRALELATIGGAEVLGRSDIGTISVGKAADIVGFDLNDIAYTGALHDPVAALVFCAPTTVSFSVINGRVVVENRMLQTIDLGETLSRHRDLSEGVVLG</sequence>
<evidence type="ECO:0000256" key="3">
    <source>
        <dbReference type="ARBA" id="ARBA00022833"/>
    </source>
</evidence>
<dbReference type="InterPro" id="IPR011059">
    <property type="entry name" value="Metal-dep_hydrolase_composite"/>
</dbReference>
<dbReference type="Gene3D" id="3.20.20.140">
    <property type="entry name" value="Metal-dependent hydrolases"/>
    <property type="match status" value="1"/>
</dbReference>
<reference evidence="5" key="1">
    <citation type="submission" date="2018-06" db="EMBL/GenBank/DDBJ databases">
        <authorList>
            <person name="Zhirakovskaya E."/>
        </authorList>
    </citation>
    <scope>NUCLEOTIDE SEQUENCE</scope>
</reference>
<protein>
    <submittedName>
        <fullName evidence="5">Guanine deaminase Hydroxydechloroatrazine ethylaminohydrolase</fullName>
        <ecNumber evidence="5">3.5.4.3</ecNumber>
        <ecNumber evidence="5">3.5.99.3</ecNumber>
    </submittedName>
</protein>
<name>A0A3B0RYU6_9ZZZZ</name>
<dbReference type="GO" id="GO:0046872">
    <property type="term" value="F:metal ion binding"/>
    <property type="evidence" value="ECO:0007669"/>
    <property type="project" value="UniProtKB-KW"/>
</dbReference>
<dbReference type="InterPro" id="IPR050287">
    <property type="entry name" value="MTA/SAH_deaminase"/>
</dbReference>
<keyword evidence="1" id="KW-0479">Metal-binding</keyword>
<dbReference type="EMBL" id="UOEK01000145">
    <property type="protein sequence ID" value="VAV98760.1"/>
    <property type="molecule type" value="Genomic_DNA"/>
</dbReference>
<keyword evidence="2 5" id="KW-0378">Hydrolase</keyword>
<dbReference type="Pfam" id="PF01979">
    <property type="entry name" value="Amidohydro_1"/>
    <property type="match status" value="1"/>
</dbReference>
<dbReference type="SUPFAM" id="SSF51556">
    <property type="entry name" value="Metallo-dependent hydrolases"/>
    <property type="match status" value="1"/>
</dbReference>
<dbReference type="InterPro" id="IPR032466">
    <property type="entry name" value="Metal_Hydrolase"/>
</dbReference>
<dbReference type="FunFam" id="3.20.20.140:FF:000014">
    <property type="entry name" value="5-methylthioadenosine/S-adenosylhomocysteine deaminase"/>
    <property type="match status" value="1"/>
</dbReference>
<evidence type="ECO:0000259" key="4">
    <source>
        <dbReference type="Pfam" id="PF01979"/>
    </source>
</evidence>
<proteinExistence type="predicted"/>
<evidence type="ECO:0000313" key="5">
    <source>
        <dbReference type="EMBL" id="VAV98760.1"/>
    </source>
</evidence>
<dbReference type="GO" id="GO:0008892">
    <property type="term" value="F:guanine deaminase activity"/>
    <property type="evidence" value="ECO:0007669"/>
    <property type="project" value="UniProtKB-EC"/>
</dbReference>
<gene>
    <name evidence="5" type="ORF">MNBD_ACTINO02-2432</name>
</gene>
<dbReference type="NCBIfam" id="NF006055">
    <property type="entry name" value="PRK08203.1"/>
    <property type="match status" value="1"/>
</dbReference>
<dbReference type="EC" id="3.5.4.3" evidence="5"/>
<dbReference type="Gene3D" id="2.30.40.10">
    <property type="entry name" value="Urease, subunit C, domain 1"/>
    <property type="match status" value="1"/>
</dbReference>
<dbReference type="CDD" id="cd01298">
    <property type="entry name" value="ATZ_TRZ_like"/>
    <property type="match status" value="1"/>
</dbReference>
<organism evidence="5">
    <name type="scientific">hydrothermal vent metagenome</name>
    <dbReference type="NCBI Taxonomy" id="652676"/>
    <lineage>
        <taxon>unclassified sequences</taxon>
        <taxon>metagenomes</taxon>
        <taxon>ecological metagenomes</taxon>
    </lineage>
</organism>
<evidence type="ECO:0000256" key="1">
    <source>
        <dbReference type="ARBA" id="ARBA00022723"/>
    </source>
</evidence>
<dbReference type="PANTHER" id="PTHR43794:SF11">
    <property type="entry name" value="AMIDOHYDROLASE-RELATED DOMAIN-CONTAINING PROTEIN"/>
    <property type="match status" value="1"/>
</dbReference>
<keyword evidence="3" id="KW-0862">Zinc</keyword>
<dbReference type="EC" id="3.5.99.3" evidence="5"/>